<evidence type="ECO:0000256" key="1">
    <source>
        <dbReference type="ARBA" id="ARBA00006484"/>
    </source>
</evidence>
<dbReference type="SUPFAM" id="SSF51735">
    <property type="entry name" value="NAD(P)-binding Rossmann-fold domains"/>
    <property type="match status" value="1"/>
</dbReference>
<keyword evidence="7" id="KW-1185">Reference proteome</keyword>
<dbReference type="Ensembl" id="ENSCMMT00000021349.1">
    <property type="protein sequence ID" value="ENSCMMP00000019451.1"/>
    <property type="gene ID" value="ENSCMMG00000012253.1"/>
</dbReference>
<evidence type="ECO:0000256" key="2">
    <source>
        <dbReference type="ARBA" id="ARBA00023002"/>
    </source>
</evidence>
<comment type="similarity">
    <text evidence="1 3">Belongs to the short-chain dehydrogenases/reductases (SDR) family.</text>
</comment>
<name>A0A8C3GM04_CAIMO</name>
<dbReference type="PANTHER" id="PTHR43391:SF8">
    <property type="entry name" value="RETINOL DEHYDROGENASE 8"/>
    <property type="match status" value="1"/>
</dbReference>
<reference evidence="6" key="2">
    <citation type="submission" date="2025-09" db="UniProtKB">
        <authorList>
            <consortium name="Ensembl"/>
        </authorList>
    </citation>
    <scope>IDENTIFICATION</scope>
</reference>
<sequence length="318" mass="33916">MAGPAPRTVLVTGCSSGIGLAVAVRLAQDPQRRFQVIATMRDLSKKGKLEEAAGPALGKTLSIQRLDVCSDSSVAECLSSVPGGRVDVLVNNAGVGHVGPVESISVEEMKRVFETNFFGAVRMIKAVLPEMKRRRSGHIVVVSSVMGLQGIVFNDVYAASKFAVEGFCESGALRIPRRRRGHGALLQGRLPAGLPRDLHHAGAEPGGRGRGARRTGMGRGTRFGATPSGRPLAPRGSGGSLRPQAMASVIGAQRPAFRTQTNGLYTPLVALKYADPSGDLSVRTYYRLLFHYGTLFHLSMAVLRCLTCGCFRRRIAPL</sequence>
<dbReference type="AlphaFoldDB" id="A0A8C3GM04"/>
<feature type="region of interest" description="Disordered" evidence="4">
    <location>
        <begin position="188"/>
        <end position="240"/>
    </location>
</feature>
<dbReference type="InterPro" id="IPR036291">
    <property type="entry name" value="NAD(P)-bd_dom_sf"/>
</dbReference>
<dbReference type="Pfam" id="PF00106">
    <property type="entry name" value="adh_short"/>
    <property type="match status" value="1"/>
</dbReference>
<accession>A0A8C3GM04</accession>
<dbReference type="InterPro" id="IPR057326">
    <property type="entry name" value="KR_dom"/>
</dbReference>
<dbReference type="PRINTS" id="PR00080">
    <property type="entry name" value="SDRFAMILY"/>
</dbReference>
<dbReference type="PROSITE" id="PS00061">
    <property type="entry name" value="ADH_SHORT"/>
    <property type="match status" value="1"/>
</dbReference>
<evidence type="ECO:0000256" key="4">
    <source>
        <dbReference type="SAM" id="MobiDB-lite"/>
    </source>
</evidence>
<protein>
    <recommendedName>
        <fullName evidence="5">Ketoreductase domain-containing protein</fullName>
    </recommendedName>
</protein>
<reference evidence="6" key="1">
    <citation type="submission" date="2025-08" db="UniProtKB">
        <authorList>
            <consortium name="Ensembl"/>
        </authorList>
    </citation>
    <scope>IDENTIFICATION</scope>
</reference>
<dbReference type="GO" id="GO:0004745">
    <property type="term" value="F:all-trans-retinol dehydrogenase (NAD+) activity"/>
    <property type="evidence" value="ECO:0007669"/>
    <property type="project" value="TreeGrafter"/>
</dbReference>
<dbReference type="PRINTS" id="PR00081">
    <property type="entry name" value="GDHRDH"/>
</dbReference>
<dbReference type="InterPro" id="IPR002347">
    <property type="entry name" value="SDR_fam"/>
</dbReference>
<keyword evidence="2" id="KW-0560">Oxidoreductase</keyword>
<feature type="domain" description="Ketoreductase" evidence="5">
    <location>
        <begin position="7"/>
        <end position="190"/>
    </location>
</feature>
<dbReference type="Gene3D" id="3.40.50.720">
    <property type="entry name" value="NAD(P)-binding Rossmann-like Domain"/>
    <property type="match status" value="1"/>
</dbReference>
<dbReference type="GO" id="GO:0042572">
    <property type="term" value="P:retinol metabolic process"/>
    <property type="evidence" value="ECO:0007669"/>
    <property type="project" value="TreeGrafter"/>
</dbReference>
<dbReference type="InterPro" id="IPR020904">
    <property type="entry name" value="Sc_DH/Rdtase_CS"/>
</dbReference>
<dbReference type="SMART" id="SM00822">
    <property type="entry name" value="PKS_KR"/>
    <property type="match status" value="1"/>
</dbReference>
<evidence type="ECO:0000313" key="7">
    <source>
        <dbReference type="Proteomes" id="UP000694556"/>
    </source>
</evidence>
<dbReference type="GO" id="GO:0005829">
    <property type="term" value="C:cytosol"/>
    <property type="evidence" value="ECO:0007669"/>
    <property type="project" value="TreeGrafter"/>
</dbReference>
<evidence type="ECO:0000256" key="3">
    <source>
        <dbReference type="RuleBase" id="RU000363"/>
    </source>
</evidence>
<proteinExistence type="inferred from homology"/>
<dbReference type="Proteomes" id="UP000694556">
    <property type="component" value="Unassembled WGS sequence"/>
</dbReference>
<organism evidence="6 7">
    <name type="scientific">Cairina moschata</name>
    <name type="common">Muscovy duck</name>
    <dbReference type="NCBI Taxonomy" id="8855"/>
    <lineage>
        <taxon>Eukaryota</taxon>
        <taxon>Metazoa</taxon>
        <taxon>Chordata</taxon>
        <taxon>Craniata</taxon>
        <taxon>Vertebrata</taxon>
        <taxon>Euteleostomi</taxon>
        <taxon>Archelosauria</taxon>
        <taxon>Archosauria</taxon>
        <taxon>Dinosauria</taxon>
        <taxon>Saurischia</taxon>
        <taxon>Theropoda</taxon>
        <taxon>Coelurosauria</taxon>
        <taxon>Aves</taxon>
        <taxon>Neognathae</taxon>
        <taxon>Galloanserae</taxon>
        <taxon>Anseriformes</taxon>
        <taxon>Anatidae</taxon>
        <taxon>Anatinae</taxon>
        <taxon>Cairina</taxon>
    </lineage>
</organism>
<evidence type="ECO:0000259" key="5">
    <source>
        <dbReference type="SMART" id="SM00822"/>
    </source>
</evidence>
<dbReference type="PANTHER" id="PTHR43391">
    <property type="entry name" value="RETINOL DEHYDROGENASE-RELATED"/>
    <property type="match status" value="1"/>
</dbReference>
<evidence type="ECO:0000313" key="6">
    <source>
        <dbReference type="Ensembl" id="ENSCMMP00000019451.1"/>
    </source>
</evidence>